<dbReference type="Pfam" id="PF12148">
    <property type="entry name" value="TTD"/>
    <property type="match status" value="1"/>
</dbReference>
<evidence type="ECO:0000256" key="7">
    <source>
        <dbReference type="ARBA" id="ARBA00022786"/>
    </source>
</evidence>
<dbReference type="UniPathway" id="UPA00143"/>
<dbReference type="SUPFAM" id="SSF54236">
    <property type="entry name" value="Ubiquitin-like"/>
    <property type="match status" value="1"/>
</dbReference>
<feature type="domain" description="RING-type" evidence="17">
    <location>
        <begin position="661"/>
        <end position="700"/>
    </location>
</feature>
<dbReference type="PROSITE" id="PS50089">
    <property type="entry name" value="ZF_RING_2"/>
    <property type="match status" value="1"/>
</dbReference>
<evidence type="ECO:0000256" key="13">
    <source>
        <dbReference type="PROSITE-ProRule" id="PRU00358"/>
    </source>
</evidence>
<dbReference type="GO" id="GO:0008270">
    <property type="term" value="F:zinc ion binding"/>
    <property type="evidence" value="ECO:0007669"/>
    <property type="project" value="UniProtKB-KW"/>
</dbReference>
<evidence type="ECO:0000259" key="18">
    <source>
        <dbReference type="PROSITE" id="PS51015"/>
    </source>
</evidence>
<dbReference type="InterPro" id="IPR045134">
    <property type="entry name" value="UHRF1/2-like"/>
</dbReference>
<dbReference type="PROSITE" id="PS00518">
    <property type="entry name" value="ZF_RING_1"/>
    <property type="match status" value="1"/>
</dbReference>
<dbReference type="InterPro" id="IPR019787">
    <property type="entry name" value="Znf_PHD-finger"/>
</dbReference>
<dbReference type="PROSITE" id="PS51015">
    <property type="entry name" value="YDG"/>
    <property type="match status" value="1"/>
</dbReference>
<evidence type="ECO:0000256" key="2">
    <source>
        <dbReference type="ARBA" id="ARBA00004906"/>
    </source>
</evidence>
<dbReference type="SUPFAM" id="SSF88697">
    <property type="entry name" value="PUA domain-like"/>
    <property type="match status" value="1"/>
</dbReference>
<dbReference type="Gene3D" id="2.30.30.140">
    <property type="match status" value="1"/>
</dbReference>
<dbReference type="Gene3D" id="3.10.20.90">
    <property type="entry name" value="Phosphatidylinositol 3-kinase Catalytic Subunit, Chain A, domain 1"/>
    <property type="match status" value="1"/>
</dbReference>
<feature type="region of interest" description="Disordered" evidence="14">
    <location>
        <begin position="574"/>
        <end position="609"/>
    </location>
</feature>
<dbReference type="GO" id="GO:0044027">
    <property type="term" value="P:negative regulation of gene expression via chromosomal CpG island methylation"/>
    <property type="evidence" value="ECO:0007669"/>
    <property type="project" value="TreeGrafter"/>
</dbReference>
<evidence type="ECO:0000313" key="19">
    <source>
        <dbReference type="EMBL" id="LAB68364.1"/>
    </source>
</evidence>
<comment type="pathway">
    <text evidence="2">Protein modification; protein ubiquitination.</text>
</comment>
<comment type="catalytic activity">
    <reaction evidence="1">
        <text>S-ubiquitinyl-[E2 ubiquitin-conjugating enzyme]-L-cysteine + [acceptor protein]-L-lysine = [E2 ubiquitin-conjugating enzyme]-L-cysteine + N(6)-ubiquitinyl-[acceptor protein]-L-lysine.</text>
        <dbReference type="EC" id="2.3.2.27"/>
    </reaction>
</comment>
<feature type="compositionally biased region" description="Polar residues" evidence="14">
    <location>
        <begin position="600"/>
        <end position="609"/>
    </location>
</feature>
<keyword evidence="7" id="KW-0833">Ubl conjugation pathway</keyword>
<dbReference type="Pfam" id="PF02182">
    <property type="entry name" value="SAD_SRA"/>
    <property type="match status" value="1"/>
</dbReference>
<comment type="subcellular location">
    <subcellularLocation>
        <location evidence="13">Nucleus</location>
    </subcellularLocation>
</comment>
<dbReference type="GO" id="GO:0003677">
    <property type="term" value="F:DNA binding"/>
    <property type="evidence" value="ECO:0007669"/>
    <property type="project" value="UniProtKB-KW"/>
</dbReference>
<dbReference type="GO" id="GO:0061630">
    <property type="term" value="F:ubiquitin protein ligase activity"/>
    <property type="evidence" value="ECO:0007669"/>
    <property type="project" value="UniProtKB-EC"/>
</dbReference>
<keyword evidence="6 12" id="KW-0863">Zinc-finger</keyword>
<dbReference type="GO" id="GO:0005634">
    <property type="term" value="C:nucleus"/>
    <property type="evidence" value="ECO:0007669"/>
    <property type="project" value="UniProtKB-SubCell"/>
</dbReference>
<dbReference type="InterPro" id="IPR000626">
    <property type="entry name" value="Ubiquitin-like_dom"/>
</dbReference>
<dbReference type="AlphaFoldDB" id="A0A2P2I2V5"/>
<evidence type="ECO:0000256" key="12">
    <source>
        <dbReference type="PROSITE-ProRule" id="PRU00175"/>
    </source>
</evidence>
<protein>
    <recommendedName>
        <fullName evidence="3">RING-type E3 ubiquitin transferase</fullName>
        <ecNumber evidence="3">2.3.2.27</ecNumber>
    </recommendedName>
</protein>
<feature type="region of interest" description="Disordered" evidence="14">
    <location>
        <begin position="82"/>
        <end position="102"/>
    </location>
</feature>
<keyword evidence="4" id="KW-0808">Transferase</keyword>
<dbReference type="CDD" id="cd20387">
    <property type="entry name" value="Tudor_UHRF_rpt1"/>
    <property type="match status" value="1"/>
</dbReference>
<dbReference type="PANTHER" id="PTHR14140:SF45">
    <property type="entry name" value="RING-TYPE E3 UBIQUITIN TRANSFERASE"/>
    <property type="match status" value="1"/>
</dbReference>
<evidence type="ECO:0000259" key="16">
    <source>
        <dbReference type="PROSITE" id="PS50053"/>
    </source>
</evidence>
<dbReference type="SUPFAM" id="SSF57850">
    <property type="entry name" value="RING/U-box"/>
    <property type="match status" value="1"/>
</dbReference>
<feature type="domain" description="PHD-type" evidence="15">
    <location>
        <begin position="284"/>
        <end position="335"/>
    </location>
</feature>
<dbReference type="Pfam" id="PF00628">
    <property type="entry name" value="PHD"/>
    <property type="match status" value="1"/>
</dbReference>
<dbReference type="Gene3D" id="3.30.40.10">
    <property type="entry name" value="Zinc/RING finger domain, C3HC4 (zinc finger)"/>
    <property type="match status" value="1"/>
</dbReference>
<dbReference type="PROSITE" id="PS50053">
    <property type="entry name" value="UBIQUITIN_2"/>
    <property type="match status" value="1"/>
</dbReference>
<dbReference type="SMART" id="SM00184">
    <property type="entry name" value="RING"/>
    <property type="match status" value="2"/>
</dbReference>
<dbReference type="GO" id="GO:0016567">
    <property type="term" value="P:protein ubiquitination"/>
    <property type="evidence" value="ECO:0007669"/>
    <property type="project" value="UniProtKB-UniPathway"/>
</dbReference>
<evidence type="ECO:0000259" key="15">
    <source>
        <dbReference type="PROSITE" id="PS50016"/>
    </source>
</evidence>
<dbReference type="SMART" id="SM00249">
    <property type="entry name" value="PHD"/>
    <property type="match status" value="1"/>
</dbReference>
<dbReference type="PANTHER" id="PTHR14140">
    <property type="entry name" value="E3 UBIQUITIN-PROTEIN LIGASE UHRF-RELATED"/>
    <property type="match status" value="1"/>
</dbReference>
<accession>A0A2P2I2V5</accession>
<dbReference type="InterPro" id="IPR001965">
    <property type="entry name" value="Znf_PHD"/>
</dbReference>
<dbReference type="InterPro" id="IPR029071">
    <property type="entry name" value="Ubiquitin-like_domsf"/>
</dbReference>
<dbReference type="InterPro" id="IPR017907">
    <property type="entry name" value="Znf_RING_CS"/>
</dbReference>
<dbReference type="SUPFAM" id="SSF57903">
    <property type="entry name" value="FYVE/PHD zinc finger"/>
    <property type="match status" value="1"/>
</dbReference>
<keyword evidence="5" id="KW-0479">Metal-binding</keyword>
<evidence type="ECO:0000256" key="8">
    <source>
        <dbReference type="ARBA" id="ARBA00022833"/>
    </source>
</evidence>
<name>A0A2P2I2V5_9CRUS</name>
<keyword evidence="11" id="KW-0131">Cell cycle</keyword>
<dbReference type="PROSITE" id="PS50016">
    <property type="entry name" value="ZF_PHD_2"/>
    <property type="match status" value="1"/>
</dbReference>
<dbReference type="SMART" id="SM00213">
    <property type="entry name" value="UBQ"/>
    <property type="match status" value="1"/>
</dbReference>
<evidence type="ECO:0000256" key="14">
    <source>
        <dbReference type="SAM" id="MobiDB-lite"/>
    </source>
</evidence>
<dbReference type="Gene3D" id="2.30.30.1150">
    <property type="match status" value="1"/>
</dbReference>
<evidence type="ECO:0000256" key="10">
    <source>
        <dbReference type="ARBA" id="ARBA00023242"/>
    </source>
</evidence>
<evidence type="ECO:0000256" key="5">
    <source>
        <dbReference type="ARBA" id="ARBA00022723"/>
    </source>
</evidence>
<keyword evidence="9" id="KW-0238">DNA-binding</keyword>
<dbReference type="CDD" id="cd15525">
    <property type="entry name" value="PHD_UHRF1_2"/>
    <property type="match status" value="1"/>
</dbReference>
<dbReference type="InterPro" id="IPR011011">
    <property type="entry name" value="Znf_FYVE_PHD"/>
</dbReference>
<feature type="compositionally biased region" description="Basic and acidic residues" evidence="14">
    <location>
        <begin position="574"/>
        <end position="585"/>
    </location>
</feature>
<keyword evidence="8" id="KW-0862">Zinc</keyword>
<dbReference type="InterPro" id="IPR013083">
    <property type="entry name" value="Znf_RING/FYVE/PHD"/>
</dbReference>
<organism evidence="19">
    <name type="scientific">Hirondellea gigas</name>
    <dbReference type="NCBI Taxonomy" id="1518452"/>
    <lineage>
        <taxon>Eukaryota</taxon>
        <taxon>Metazoa</taxon>
        <taxon>Ecdysozoa</taxon>
        <taxon>Arthropoda</taxon>
        <taxon>Crustacea</taxon>
        <taxon>Multicrustacea</taxon>
        <taxon>Malacostraca</taxon>
        <taxon>Eumalacostraca</taxon>
        <taxon>Peracarida</taxon>
        <taxon>Amphipoda</taxon>
        <taxon>Amphilochidea</taxon>
        <taxon>Lysianassida</taxon>
        <taxon>Lysianassidira</taxon>
        <taxon>Lysianassoidea</taxon>
        <taxon>Lysianassidae</taxon>
        <taxon>Hirondellea</taxon>
    </lineage>
</organism>
<keyword evidence="10 13" id="KW-0539">Nucleus</keyword>
<evidence type="ECO:0000259" key="17">
    <source>
        <dbReference type="PROSITE" id="PS50089"/>
    </source>
</evidence>
<dbReference type="Gene3D" id="2.30.280.10">
    <property type="entry name" value="SRA-YDG"/>
    <property type="match status" value="1"/>
</dbReference>
<evidence type="ECO:0000256" key="4">
    <source>
        <dbReference type="ARBA" id="ARBA00022679"/>
    </source>
</evidence>
<dbReference type="Pfam" id="PF00240">
    <property type="entry name" value="ubiquitin"/>
    <property type="match status" value="1"/>
</dbReference>
<dbReference type="CDD" id="cd01797">
    <property type="entry name" value="Ubl_UHRF"/>
    <property type="match status" value="1"/>
</dbReference>
<dbReference type="InterPro" id="IPR003105">
    <property type="entry name" value="SRA_YDG"/>
</dbReference>
<feature type="domain" description="Ubiquitin-like" evidence="16">
    <location>
        <begin position="1"/>
        <end position="74"/>
    </location>
</feature>
<evidence type="ECO:0000256" key="11">
    <source>
        <dbReference type="ARBA" id="ARBA00023306"/>
    </source>
</evidence>
<feature type="domain" description="YDG" evidence="18">
    <location>
        <begin position="383"/>
        <end position="546"/>
    </location>
</feature>
<evidence type="ECO:0000256" key="9">
    <source>
        <dbReference type="ARBA" id="ARBA00023125"/>
    </source>
</evidence>
<dbReference type="InterPro" id="IPR021991">
    <property type="entry name" value="TTD_dom"/>
</dbReference>
<dbReference type="InterPro" id="IPR015947">
    <property type="entry name" value="PUA-like_sf"/>
</dbReference>
<dbReference type="EC" id="2.3.2.27" evidence="3"/>
<dbReference type="InterPro" id="IPR036987">
    <property type="entry name" value="SRA-YDG_sf"/>
</dbReference>
<dbReference type="InterPro" id="IPR001841">
    <property type="entry name" value="Znf_RING"/>
</dbReference>
<dbReference type="EMBL" id="IACF01002720">
    <property type="protein sequence ID" value="LAB68364.1"/>
    <property type="molecule type" value="mRNA"/>
</dbReference>
<evidence type="ECO:0000256" key="3">
    <source>
        <dbReference type="ARBA" id="ARBA00012483"/>
    </source>
</evidence>
<dbReference type="SMART" id="SM00466">
    <property type="entry name" value="SRA"/>
    <property type="match status" value="1"/>
</dbReference>
<evidence type="ECO:0000256" key="1">
    <source>
        <dbReference type="ARBA" id="ARBA00000900"/>
    </source>
</evidence>
<evidence type="ECO:0000256" key="6">
    <source>
        <dbReference type="ARBA" id="ARBA00022771"/>
    </source>
</evidence>
<reference evidence="19" key="1">
    <citation type="journal article" date="2018" name="Biosci. Biotechnol. Biochem.">
        <title>Polysaccharide hydrolase of the hadal zone amphipods Hirondellea gigas.</title>
        <authorList>
            <person name="Kobayashi H."/>
            <person name="Nagahama T."/>
            <person name="Arai W."/>
            <person name="Sasagawa Y."/>
            <person name="Umeda M."/>
            <person name="Hayashi T."/>
            <person name="Nikaido I."/>
            <person name="Watanabe H."/>
            <person name="Oguri K."/>
            <person name="Kitazato H."/>
            <person name="Fujioka K."/>
            <person name="Kido Y."/>
            <person name="Takami H."/>
        </authorList>
    </citation>
    <scope>NUCLEOTIDE SEQUENCE</scope>
    <source>
        <tissue evidence="19">Whole body</tissue>
    </source>
</reference>
<proteinExistence type="evidence at transcript level"/>
<sequence>MYVKVRAMSGGSEVVLCLSKLTKVEDFRQLVHEKLNVPVERQRLFYQGKQLEDGHVMYDYGVKINDVIQLMVRQVLTETTNSNATTRKKQGNEINKSSTEKKQDSVRNSQYYKVDDLVDACHDGSWWEAKIIDITTAPASSSDKKTDDQFVYHVHFERYHYEEASMVRLHQVRPRSSKKLKLNDLSEGDIIMVNHNVDEPNERGFWYHAKVEQVVQEGRIKTLVVALQTESEWLTGCIIRFTDEILQIPSHVKLADRTQHTPVNRVSAPTCKSCSDNPRRNCKECGCAVCAKKDQPEKQLMCDECDKPYHIHCLNPPLETIPDVEEWFCPECKNDETEIVRAGEKLKESKKKAKTNCGRDWGKGYACAGRSKQCTIVPSDHFGAVPGVEVGTCWIYRIQASEAGVHRPPVSGIHGRGDHGAYSIVLSGGYEDDEDNGEHFTYTGAGGRDLSGNKRTAEQSCDQKLTSTNRALAVNANCKLREDGGDAGDDWRGGKPLRVVRSYKGGKHSEYAPEEGIRYDGIYKVCKYWAEAGKSGFKVWKYLMQRDDPIPAPWTVKGKARIQQLGLVMQYPPDKETKASEEPAKDATSSKGKKRKTSDNSEVSSGSKKARLSTSGYQLDSATKEAMAADKVNIKVWTVCEQAVLQGYQSFVSIVESEFSCICCHELLLDPVTTPCLHNVCRLCLKRSFNAQVFACPACRHDLGEKYNMPINDKLFSALKLIFPGYRGTAAK</sequence>